<dbReference type="PANTHER" id="PTHR47950:SF6">
    <property type="entry name" value="CYTOCHROME P450"/>
    <property type="match status" value="1"/>
</dbReference>
<gene>
    <name evidence="3" type="ORF">TIFTF001_003622</name>
</gene>
<dbReference type="GO" id="GO:0005506">
    <property type="term" value="F:iron ion binding"/>
    <property type="evidence" value="ECO:0007669"/>
    <property type="project" value="InterPro"/>
</dbReference>
<protein>
    <recommendedName>
        <fullName evidence="5">Cytochrome P450</fullName>
    </recommendedName>
</protein>
<dbReference type="SUPFAM" id="SSF48264">
    <property type="entry name" value="Cytochrome P450"/>
    <property type="match status" value="1"/>
</dbReference>
<organism evidence="3 4">
    <name type="scientific">Ficus carica</name>
    <name type="common">Common fig</name>
    <dbReference type="NCBI Taxonomy" id="3494"/>
    <lineage>
        <taxon>Eukaryota</taxon>
        <taxon>Viridiplantae</taxon>
        <taxon>Streptophyta</taxon>
        <taxon>Embryophyta</taxon>
        <taxon>Tracheophyta</taxon>
        <taxon>Spermatophyta</taxon>
        <taxon>Magnoliopsida</taxon>
        <taxon>eudicotyledons</taxon>
        <taxon>Gunneridae</taxon>
        <taxon>Pentapetalae</taxon>
        <taxon>rosids</taxon>
        <taxon>fabids</taxon>
        <taxon>Rosales</taxon>
        <taxon>Moraceae</taxon>
        <taxon>Ficeae</taxon>
        <taxon>Ficus</taxon>
    </lineage>
</organism>
<reference evidence="3" key="1">
    <citation type="submission" date="2023-07" db="EMBL/GenBank/DDBJ databases">
        <title>draft genome sequence of fig (Ficus carica).</title>
        <authorList>
            <person name="Takahashi T."/>
            <person name="Nishimura K."/>
        </authorList>
    </citation>
    <scope>NUCLEOTIDE SEQUENCE</scope>
</reference>
<dbReference type="Proteomes" id="UP001187192">
    <property type="component" value="Unassembled WGS sequence"/>
</dbReference>
<proteinExistence type="inferred from homology"/>
<evidence type="ECO:0000313" key="4">
    <source>
        <dbReference type="Proteomes" id="UP001187192"/>
    </source>
</evidence>
<keyword evidence="2" id="KW-0732">Signal</keyword>
<dbReference type="Gene3D" id="1.10.630.10">
    <property type="entry name" value="Cytochrome P450"/>
    <property type="match status" value="2"/>
</dbReference>
<dbReference type="Gramene" id="FCD_00006844-RA">
    <property type="protein sequence ID" value="FCD_00006844-RA:cds"/>
    <property type="gene ID" value="FCD_00006844"/>
</dbReference>
<dbReference type="GO" id="GO:0020037">
    <property type="term" value="F:heme binding"/>
    <property type="evidence" value="ECO:0007669"/>
    <property type="project" value="InterPro"/>
</dbReference>
<dbReference type="InterPro" id="IPR001128">
    <property type="entry name" value="Cyt_P450"/>
</dbReference>
<comment type="similarity">
    <text evidence="1">Belongs to the cytochrome P450 family.</text>
</comment>
<accession>A0AA87ZI30</accession>
<dbReference type="PANTHER" id="PTHR47950">
    <property type="entry name" value="CYTOCHROME P450, FAMILY 76, SUBFAMILY C, POLYPEPTIDE 5-RELATED"/>
    <property type="match status" value="1"/>
</dbReference>
<keyword evidence="4" id="KW-1185">Reference proteome</keyword>
<dbReference type="GO" id="GO:0004497">
    <property type="term" value="F:monooxygenase activity"/>
    <property type="evidence" value="ECO:0007669"/>
    <property type="project" value="InterPro"/>
</dbReference>
<dbReference type="AlphaFoldDB" id="A0AA87ZI30"/>
<evidence type="ECO:0008006" key="5">
    <source>
        <dbReference type="Google" id="ProtNLM"/>
    </source>
</evidence>
<dbReference type="Pfam" id="PF00067">
    <property type="entry name" value="p450"/>
    <property type="match status" value="2"/>
</dbReference>
<feature type="signal peptide" evidence="2">
    <location>
        <begin position="1"/>
        <end position="27"/>
    </location>
</feature>
<sequence length="371" mass="41641">MEVPNFLFPSLLLLLPALYLILKHFKASKSLPIPPGPFSWPIIGNPLEIGENPLATLTQFGQIYGPLFSIKLGSQRVVVASSSAVAMEILKTQDRLLSGRFVPHVSPSKSPELNSRSVAWSLECNESWKYLRTVCRTQLFLGKAIETQAYLRKEKVRKMIKYIISNEGKPLKVRDIPLAMTFNMVGNTLMSTDLINFEQESEDGGMSGVLRTIMEIVQEELAGEIIQDEVTESHLPKLPYLQACVKETLRLHPPVPFLLPHRAVESCQVLNYTIPKDSQVLVNIRAIGRYPKYWKDPLVFKPERFLESSLDIKGHDFEFLPFGAGRIICPGLPMATKHVPLGVASLVQLCDRSLPYGKDPKSLDMSEKCNI</sequence>
<dbReference type="GO" id="GO:0016705">
    <property type="term" value="F:oxidoreductase activity, acting on paired donors, with incorporation or reduction of molecular oxygen"/>
    <property type="evidence" value="ECO:0007669"/>
    <property type="project" value="InterPro"/>
</dbReference>
<dbReference type="EMBL" id="BTGU01000003">
    <property type="protein sequence ID" value="GMN32340.1"/>
    <property type="molecule type" value="Genomic_DNA"/>
</dbReference>
<comment type="caution">
    <text evidence="3">The sequence shown here is derived from an EMBL/GenBank/DDBJ whole genome shotgun (WGS) entry which is preliminary data.</text>
</comment>
<evidence type="ECO:0000313" key="3">
    <source>
        <dbReference type="EMBL" id="GMN32340.1"/>
    </source>
</evidence>
<feature type="chain" id="PRO_5041733274" description="Cytochrome P450" evidence="2">
    <location>
        <begin position="28"/>
        <end position="371"/>
    </location>
</feature>
<name>A0AA87ZI30_FICCA</name>
<dbReference type="InterPro" id="IPR036396">
    <property type="entry name" value="Cyt_P450_sf"/>
</dbReference>
<evidence type="ECO:0000256" key="1">
    <source>
        <dbReference type="ARBA" id="ARBA00010617"/>
    </source>
</evidence>
<evidence type="ECO:0000256" key="2">
    <source>
        <dbReference type="SAM" id="SignalP"/>
    </source>
</evidence>